<sequence length="120" mass="14035">MFYKKNFYQMKELIELLKLLGIHVNINESSSPILLFACSILVLSIIALFCFINILLYFTILYITDNKLLLDKLSRYVILVKIINLYKQTRIAYLLFEVILFLVSLGSVIWLCSRVVYGLM</sequence>
<keyword evidence="1" id="KW-0812">Transmembrane</keyword>
<keyword evidence="1" id="KW-0472">Membrane</keyword>
<keyword evidence="1" id="KW-1133">Transmembrane helix</keyword>
<reference evidence="2" key="1">
    <citation type="journal article" date="2019" name="Genome Biol. Evol.">
        <title>Evidence of extensive intraspecific noncoding reshuffling in a 169-kb mitochondrial genome of a basidiomycetous fungus.</title>
        <authorList>
            <person name="Lee H.H."/>
            <person name="Ke H.M."/>
            <person name="Lin C.I."/>
            <person name="Lee T.J."/>
            <person name="Chung C.L."/>
            <person name="Tsai I.J."/>
        </authorList>
    </citation>
    <scope>NUCLEOTIDE SEQUENCE</scope>
    <source>
        <strain evidence="2">BCRC 35384</strain>
    </source>
</reference>
<accession>A0A5B9RCT3</accession>
<name>A0A5B9RCT3_9AGAM</name>
<evidence type="ECO:0000256" key="1">
    <source>
        <dbReference type="SAM" id="Phobius"/>
    </source>
</evidence>
<proteinExistence type="predicted"/>
<evidence type="ECO:0000313" key="2">
    <source>
        <dbReference type="EMBL" id="QEG56950.1"/>
    </source>
</evidence>
<gene>
    <name evidence="2" type="ORF">PPIT_000069</name>
</gene>
<reference evidence="2" key="2">
    <citation type="submission" date="2019-03" db="EMBL/GenBank/DDBJ databases">
        <authorList>
            <person name="Lee H.-H."/>
            <person name="Tsai I.J."/>
        </authorList>
    </citation>
    <scope>NUCLEOTIDE SEQUENCE</scope>
    <source>
        <strain evidence="2">BCRC 35384</strain>
    </source>
</reference>
<organism evidence="2">
    <name type="scientific">Porodaedalea pini</name>
    <dbReference type="NCBI Taxonomy" id="108901"/>
    <lineage>
        <taxon>Eukaryota</taxon>
        <taxon>Fungi</taxon>
        <taxon>Dikarya</taxon>
        <taxon>Basidiomycota</taxon>
        <taxon>Agaricomycotina</taxon>
        <taxon>Agaricomycetes</taxon>
        <taxon>Hymenochaetales</taxon>
        <taxon>Hymenochaetaceae</taxon>
        <taxon>Porodaedalea</taxon>
    </lineage>
</organism>
<dbReference type="AlphaFoldDB" id="A0A5B9RCT3"/>
<feature type="transmembrane region" description="Helical" evidence="1">
    <location>
        <begin position="33"/>
        <end position="63"/>
    </location>
</feature>
<protein>
    <submittedName>
        <fullName evidence="2">Uncharacterized protein</fullName>
    </submittedName>
</protein>
<dbReference type="EMBL" id="MK623257">
    <property type="protein sequence ID" value="QEG56950.1"/>
    <property type="molecule type" value="Genomic_DNA"/>
</dbReference>
<feature type="transmembrane region" description="Helical" evidence="1">
    <location>
        <begin position="91"/>
        <end position="117"/>
    </location>
</feature>
<geneLocation type="mitochondrion" evidence="2"/>
<keyword evidence="2" id="KW-0496">Mitochondrion</keyword>